<evidence type="ECO:0000313" key="7">
    <source>
        <dbReference type="Proteomes" id="UP000235392"/>
    </source>
</evidence>
<dbReference type="SMART" id="SM00271">
    <property type="entry name" value="DnaJ"/>
    <property type="match status" value="1"/>
</dbReference>
<dbReference type="PANTHER" id="PTHR46620:SF1">
    <property type="entry name" value="J DOMAIN-CONTAINING PROTEIN SPF31"/>
    <property type="match status" value="1"/>
</dbReference>
<dbReference type="Gene3D" id="1.10.287.110">
    <property type="entry name" value="DnaJ domain"/>
    <property type="match status" value="1"/>
</dbReference>
<dbReference type="Proteomes" id="UP000235392">
    <property type="component" value="Unassembled WGS sequence"/>
</dbReference>
<dbReference type="InterPro" id="IPR036869">
    <property type="entry name" value="J_dom_sf"/>
</dbReference>
<feature type="domain" description="J" evidence="2">
    <location>
        <begin position="51"/>
        <end position="120"/>
    </location>
</feature>
<evidence type="ECO:0000313" key="3">
    <source>
        <dbReference type="EMBL" id="PLW07987.1"/>
    </source>
</evidence>
<dbReference type="InterPro" id="IPR001623">
    <property type="entry name" value="DnaJ_domain"/>
</dbReference>
<evidence type="ECO:0000313" key="6">
    <source>
        <dbReference type="Proteomes" id="UP000235388"/>
    </source>
</evidence>
<proteinExistence type="predicted"/>
<name>A0A2N5S404_9BASI</name>
<dbReference type="EMBL" id="PGCI01000924">
    <property type="protein sequence ID" value="PLW11409.1"/>
    <property type="molecule type" value="Genomic_DNA"/>
</dbReference>
<dbReference type="PROSITE" id="PS50076">
    <property type="entry name" value="DNAJ_2"/>
    <property type="match status" value="1"/>
</dbReference>
<keyword evidence="6" id="KW-1185">Reference proteome</keyword>
<dbReference type="Pfam" id="PF00226">
    <property type="entry name" value="DnaJ"/>
    <property type="match status" value="1"/>
</dbReference>
<evidence type="ECO:0000256" key="1">
    <source>
        <dbReference type="SAM" id="MobiDB-lite"/>
    </source>
</evidence>
<reference evidence="6 7" key="1">
    <citation type="submission" date="2017-11" db="EMBL/GenBank/DDBJ databases">
        <title>De novo assembly and phasing of dikaryotic genomes from two isolates of Puccinia coronata f. sp. avenae, the causal agent of oat crown rust.</title>
        <authorList>
            <person name="Miller M.E."/>
            <person name="Zhang Y."/>
            <person name="Omidvar V."/>
            <person name="Sperschneider J."/>
            <person name="Schwessinger B."/>
            <person name="Raley C."/>
            <person name="Palmer J.M."/>
            <person name="Garnica D."/>
            <person name="Upadhyaya N."/>
            <person name="Rathjen J."/>
            <person name="Taylor J.M."/>
            <person name="Park R.F."/>
            <person name="Dodds P.N."/>
            <person name="Hirsch C.D."/>
            <person name="Kianian S.F."/>
            <person name="Figueroa M."/>
        </authorList>
    </citation>
    <scope>NUCLEOTIDE SEQUENCE [LARGE SCALE GENOMIC DNA]</scope>
    <source>
        <strain evidence="3">12NC29</strain>
        <strain evidence="4">12SD80</strain>
    </source>
</reference>
<dbReference type="OrthoDB" id="342454at2759"/>
<evidence type="ECO:0000313" key="4">
    <source>
        <dbReference type="EMBL" id="PLW11409.1"/>
    </source>
</evidence>
<dbReference type="EMBL" id="PGCI01000208">
    <property type="protein sequence ID" value="PLW33953.1"/>
    <property type="molecule type" value="Genomic_DNA"/>
</dbReference>
<evidence type="ECO:0000313" key="5">
    <source>
        <dbReference type="EMBL" id="PLW33953.1"/>
    </source>
</evidence>
<organism evidence="3 6">
    <name type="scientific">Puccinia coronata f. sp. avenae</name>
    <dbReference type="NCBI Taxonomy" id="200324"/>
    <lineage>
        <taxon>Eukaryota</taxon>
        <taxon>Fungi</taxon>
        <taxon>Dikarya</taxon>
        <taxon>Basidiomycota</taxon>
        <taxon>Pucciniomycotina</taxon>
        <taxon>Pucciniomycetes</taxon>
        <taxon>Pucciniales</taxon>
        <taxon>Pucciniaceae</taxon>
        <taxon>Puccinia</taxon>
    </lineage>
</organism>
<feature type="compositionally biased region" description="Basic and acidic residues" evidence="1">
    <location>
        <begin position="202"/>
        <end position="226"/>
    </location>
</feature>
<sequence>MAATTATATATAAPATNHDESAEIDSILKGEESLLTREQEVERVLGAFKLNAYEILDLDMMAPAGTVTEAVIRKAYRQKSLLIHPDKLSHPRGVEAFDLLKKAESFLLDPDKRRGLDETIKDARVLTLRRLNLADGTADDHAKLAALTPSFQFRVALKTKEIIIEEELRVRRARKMTMIAEGSEAKRQEDAIAKRKRELEEKKRWEETREERVTDWRSFQKGETSGKKKKKQKLEVLG</sequence>
<accession>A0A2N5S404</accession>
<protein>
    <recommendedName>
        <fullName evidence="2">J domain-containing protein</fullName>
    </recommendedName>
</protein>
<feature type="compositionally biased region" description="Low complexity" evidence="1">
    <location>
        <begin position="1"/>
        <end position="16"/>
    </location>
</feature>
<feature type="region of interest" description="Disordered" evidence="1">
    <location>
        <begin position="202"/>
        <end position="238"/>
    </location>
</feature>
<dbReference type="STRING" id="200324.A0A2N5S404"/>
<dbReference type="CDD" id="cd06257">
    <property type="entry name" value="DnaJ"/>
    <property type="match status" value="1"/>
</dbReference>
<dbReference type="AlphaFoldDB" id="A0A2N5S404"/>
<comment type="caution">
    <text evidence="3">The sequence shown here is derived from an EMBL/GenBank/DDBJ whole genome shotgun (WGS) entry which is preliminary data.</text>
</comment>
<dbReference type="PANTHER" id="PTHR46620">
    <property type="entry name" value="J DOMAIN-CONTAINING PROTEIN SPF31"/>
    <property type="match status" value="1"/>
</dbReference>
<evidence type="ECO:0000259" key="2">
    <source>
        <dbReference type="PROSITE" id="PS50076"/>
    </source>
</evidence>
<dbReference type="EMBL" id="PGCJ01001189">
    <property type="protein sequence ID" value="PLW07987.1"/>
    <property type="molecule type" value="Genomic_DNA"/>
</dbReference>
<gene>
    <name evidence="3" type="ORF">PCANC_23328</name>
    <name evidence="5" type="ORF">PCASD_12339</name>
    <name evidence="4" type="ORF">PCASD_20210</name>
</gene>
<feature type="region of interest" description="Disordered" evidence="1">
    <location>
        <begin position="1"/>
        <end position="22"/>
    </location>
</feature>
<dbReference type="Proteomes" id="UP000235388">
    <property type="component" value="Unassembled WGS sequence"/>
</dbReference>
<dbReference type="SUPFAM" id="SSF46565">
    <property type="entry name" value="Chaperone J-domain"/>
    <property type="match status" value="1"/>
</dbReference>